<evidence type="ECO:0000256" key="8">
    <source>
        <dbReference type="ARBA" id="ARBA00065734"/>
    </source>
</evidence>
<keyword evidence="5" id="KW-0274">FAD</keyword>
<comment type="similarity">
    <text evidence="3">Belongs to the UbiH/COQ6 family.</text>
</comment>
<organism evidence="10 11">
    <name type="scientific">Alteromonas portus</name>
    <dbReference type="NCBI Taxonomy" id="2565549"/>
    <lineage>
        <taxon>Bacteria</taxon>
        <taxon>Pseudomonadati</taxon>
        <taxon>Pseudomonadota</taxon>
        <taxon>Gammaproteobacteria</taxon>
        <taxon>Alteromonadales</taxon>
        <taxon>Alteromonadaceae</taxon>
        <taxon>Alteromonas/Salinimonas group</taxon>
        <taxon>Alteromonas</taxon>
    </lineage>
</organism>
<dbReference type="EMBL" id="SWCO01000002">
    <property type="protein sequence ID" value="TKB04063.1"/>
    <property type="molecule type" value="Genomic_DNA"/>
</dbReference>
<dbReference type="Proteomes" id="UP000305471">
    <property type="component" value="Unassembled WGS sequence"/>
</dbReference>
<dbReference type="SUPFAM" id="SSF51905">
    <property type="entry name" value="FAD/NAD(P)-binding domain"/>
    <property type="match status" value="1"/>
</dbReference>
<comment type="caution">
    <text evidence="10">The sequence shown here is derived from an EMBL/GenBank/DDBJ whole genome shotgun (WGS) entry which is preliminary data.</text>
</comment>
<name>A0A4U0ZK57_9ALTE</name>
<dbReference type="PANTHER" id="PTHR43876">
    <property type="entry name" value="UBIQUINONE BIOSYNTHESIS MONOOXYGENASE COQ6, MITOCHONDRIAL"/>
    <property type="match status" value="1"/>
</dbReference>
<gene>
    <name evidence="10" type="primary">ubiF</name>
    <name evidence="10" type="synonym">yleB</name>
    <name evidence="10" type="ORF">E5672_04415</name>
</gene>
<dbReference type="GO" id="GO:0008682">
    <property type="term" value="F:3-demethoxyubiquinol 3-hydroxylase activity"/>
    <property type="evidence" value="ECO:0007669"/>
    <property type="project" value="TreeGrafter"/>
</dbReference>
<proteinExistence type="inferred from homology"/>
<dbReference type="FunFam" id="3.50.50.60:FF:000021">
    <property type="entry name" value="Ubiquinone biosynthesis monooxygenase COQ6"/>
    <property type="match status" value="1"/>
</dbReference>
<evidence type="ECO:0000256" key="2">
    <source>
        <dbReference type="ARBA" id="ARBA00004749"/>
    </source>
</evidence>
<dbReference type="InterPro" id="IPR051205">
    <property type="entry name" value="UbiH/COQ6_monooxygenase"/>
</dbReference>
<dbReference type="GO" id="GO:0006744">
    <property type="term" value="P:ubiquinone biosynthetic process"/>
    <property type="evidence" value="ECO:0007669"/>
    <property type="project" value="UniProtKB-UniPathway"/>
</dbReference>
<accession>A0A4U0ZK57</accession>
<dbReference type="InterPro" id="IPR002938">
    <property type="entry name" value="FAD-bd"/>
</dbReference>
<dbReference type="Gene3D" id="3.50.50.60">
    <property type="entry name" value="FAD/NAD(P)-binding domain"/>
    <property type="match status" value="2"/>
</dbReference>
<comment type="cofactor">
    <cofactor evidence="1">
        <name>FAD</name>
        <dbReference type="ChEBI" id="CHEBI:57692"/>
    </cofactor>
</comment>
<evidence type="ECO:0000256" key="7">
    <source>
        <dbReference type="ARBA" id="ARBA00023033"/>
    </source>
</evidence>
<protein>
    <submittedName>
        <fullName evidence="10">2-octaprenyl-3-methyl-6-methoxy-1,4-benzoquinol hydroxylase</fullName>
    </submittedName>
</protein>
<evidence type="ECO:0000256" key="4">
    <source>
        <dbReference type="ARBA" id="ARBA00022630"/>
    </source>
</evidence>
<dbReference type="GO" id="GO:0071949">
    <property type="term" value="F:FAD binding"/>
    <property type="evidence" value="ECO:0007669"/>
    <property type="project" value="InterPro"/>
</dbReference>
<keyword evidence="11" id="KW-1185">Reference proteome</keyword>
<evidence type="ECO:0000313" key="10">
    <source>
        <dbReference type="EMBL" id="TKB04063.1"/>
    </source>
</evidence>
<evidence type="ECO:0000256" key="3">
    <source>
        <dbReference type="ARBA" id="ARBA00005349"/>
    </source>
</evidence>
<sequence length="399" mass="43978">MVDFCINGGGMVGAALALGLAKQQFKVAVIEPYLPAPFNPEDGPDLRVSAISEASVTLLKALGAWEHIAAMRVKPYTGLSVWDDPAHRTDFTAQSIDMPQLGFFVENRLLQLGCHQALKQCDNVELITGQMVQDIQLANTAKVNLSNGETIEAKWLVGADGANSQVRKAAGIGTTGWQYAQQAMGITVKMENAVEPVTWQQFTSSGPKAFLPMFDNYASLVWYDSPDELKRIKSLKASQLESEILKTFPDELTENGNRFSVIDKAIFPLTRSHANQYVKGRCVLVGDAAHTINPLAGQGVNLGFKDVETFLSVSSEFKPNNNESSLSIDAQAFSQRLISNYERPRKRDNLVMMTAMDGFYTLFSNDVAPIKWIRNQLLSVAQRIEPAKQEVLKYAIGLR</sequence>
<keyword evidence="7" id="KW-0503">Monooxygenase</keyword>
<comment type="subunit">
    <text evidence="8">Component of the Ubi complex metabolon, which regroups five ubiquinone biosynthesis proteins (UbiE, UbiF, UbiG, UbiH and UbiI) and two accessory factors (UbiK and the lipid-binding protein UbiJ).</text>
</comment>
<dbReference type="InterPro" id="IPR036188">
    <property type="entry name" value="FAD/NAD-bd_sf"/>
</dbReference>
<reference evidence="10 11" key="1">
    <citation type="submission" date="2019-04" db="EMBL/GenBank/DDBJ databases">
        <title>Alteromonas portus sp. nov., an alginate lyase-excreting marine bacterium.</title>
        <authorList>
            <person name="Huang H."/>
            <person name="Mo K."/>
            <person name="Bao S."/>
        </authorList>
    </citation>
    <scope>NUCLEOTIDE SEQUENCE [LARGE SCALE GENOMIC DNA]</scope>
    <source>
        <strain evidence="10 11">HB161718</strain>
    </source>
</reference>
<dbReference type="PANTHER" id="PTHR43876:SF10">
    <property type="entry name" value="3-DEMETHOXYUBIQUINOL 3-HYDROXYLASE"/>
    <property type="match status" value="1"/>
</dbReference>
<evidence type="ECO:0000259" key="9">
    <source>
        <dbReference type="Pfam" id="PF01494"/>
    </source>
</evidence>
<feature type="domain" description="FAD-binding" evidence="9">
    <location>
        <begin position="2"/>
        <end position="307"/>
    </location>
</feature>
<evidence type="ECO:0000256" key="6">
    <source>
        <dbReference type="ARBA" id="ARBA00023002"/>
    </source>
</evidence>
<comment type="pathway">
    <text evidence="2">Cofactor biosynthesis; ubiquinone biosynthesis.</text>
</comment>
<dbReference type="PRINTS" id="PR00420">
    <property type="entry name" value="RNGMNOXGNASE"/>
</dbReference>
<dbReference type="InterPro" id="IPR010971">
    <property type="entry name" value="UbiH/COQ6"/>
</dbReference>
<dbReference type="AlphaFoldDB" id="A0A4U0ZK57"/>
<dbReference type="OrthoDB" id="9769565at2"/>
<evidence type="ECO:0000313" key="11">
    <source>
        <dbReference type="Proteomes" id="UP000305471"/>
    </source>
</evidence>
<evidence type="ECO:0000256" key="5">
    <source>
        <dbReference type="ARBA" id="ARBA00022827"/>
    </source>
</evidence>
<dbReference type="UniPathway" id="UPA00232"/>
<keyword evidence="6" id="KW-0560">Oxidoreductase</keyword>
<evidence type="ECO:0000256" key="1">
    <source>
        <dbReference type="ARBA" id="ARBA00001974"/>
    </source>
</evidence>
<dbReference type="GO" id="GO:0110142">
    <property type="term" value="C:ubiquinone biosynthesis complex"/>
    <property type="evidence" value="ECO:0007669"/>
    <property type="project" value="UniProtKB-ARBA"/>
</dbReference>
<dbReference type="RefSeq" id="WP_136781105.1">
    <property type="nucleotide sequence ID" value="NZ_SWCO01000002.1"/>
</dbReference>
<dbReference type="Pfam" id="PF01494">
    <property type="entry name" value="FAD_binding_3"/>
    <property type="match status" value="1"/>
</dbReference>
<dbReference type="NCBIfam" id="TIGR01988">
    <property type="entry name" value="Ubi-OHases"/>
    <property type="match status" value="1"/>
</dbReference>
<keyword evidence="4" id="KW-0285">Flavoprotein</keyword>